<evidence type="ECO:0000256" key="1">
    <source>
        <dbReference type="ARBA" id="ARBA00004328"/>
    </source>
</evidence>
<dbReference type="GO" id="GO:0051701">
    <property type="term" value="P:biological process involved in interaction with host"/>
    <property type="evidence" value="ECO:0007669"/>
    <property type="project" value="UniProtKB-ARBA"/>
</dbReference>
<dbReference type="EMBL" id="MG948468">
    <property type="protein sequence ID" value="AVJ51765.1"/>
    <property type="molecule type" value="Genomic_DNA"/>
</dbReference>
<organism evidence="3 4">
    <name type="scientific">Pantoea phage vB_PagS_Vid5</name>
    <dbReference type="NCBI Taxonomy" id="2099652"/>
    <lineage>
        <taxon>Viruses</taxon>
        <taxon>Duplodnaviria</taxon>
        <taxon>Heunggongvirae</taxon>
        <taxon>Uroviricota</taxon>
        <taxon>Caudoviricetes</taxon>
        <taxon>Vidquintavirus</taxon>
        <taxon>Vidquintavirus Vid5</taxon>
    </lineage>
</organism>
<dbReference type="GO" id="GO:0019058">
    <property type="term" value="P:viral life cycle"/>
    <property type="evidence" value="ECO:0007669"/>
    <property type="project" value="UniProtKB-ARBA"/>
</dbReference>
<comment type="subcellular location">
    <subcellularLocation>
        <location evidence="1">Virion</location>
    </subcellularLocation>
</comment>
<reference evidence="3 4" key="1">
    <citation type="submission" date="2018-02" db="EMBL/GenBank/DDBJ databases">
        <title>Complete genome sequence of Pantoea phage vB_PagS_Vid5.</title>
        <authorList>
            <person name="Truncaite L."/>
            <person name="Simoliunas E."/>
            <person name="Meskys R."/>
        </authorList>
    </citation>
    <scope>NUCLEOTIDE SEQUENCE [LARGE SCALE GENOMIC DNA]</scope>
</reference>
<protein>
    <submittedName>
        <fullName evidence="3">Tail spike protein</fullName>
    </submittedName>
</protein>
<evidence type="ECO:0000313" key="4">
    <source>
        <dbReference type="Proteomes" id="UP000241629"/>
    </source>
</evidence>
<name>A0A2P1CL82_9CAUD</name>
<dbReference type="Proteomes" id="UP000241629">
    <property type="component" value="Segment"/>
</dbReference>
<evidence type="ECO:0000313" key="3">
    <source>
        <dbReference type="EMBL" id="AVJ51765.1"/>
    </source>
</evidence>
<dbReference type="GO" id="GO:0044423">
    <property type="term" value="C:virion component"/>
    <property type="evidence" value="ECO:0007669"/>
    <property type="project" value="UniProtKB-KW"/>
</dbReference>
<keyword evidence="2" id="KW-0946">Virion</keyword>
<dbReference type="OrthoDB" id="3014at10239"/>
<dbReference type="Gene3D" id="2.160.20.10">
    <property type="entry name" value="Single-stranded right-handed beta-helix, Pectin lyase-like"/>
    <property type="match status" value="1"/>
</dbReference>
<evidence type="ECO:0000256" key="2">
    <source>
        <dbReference type="ARBA" id="ARBA00022844"/>
    </source>
</evidence>
<keyword evidence="4" id="KW-1185">Reference proteome</keyword>
<dbReference type="InterPro" id="IPR012334">
    <property type="entry name" value="Pectin_lyas_fold"/>
</dbReference>
<accession>A0A2P1CL82</accession>
<gene>
    <name evidence="3" type="ORF">Vid5_gp10</name>
</gene>
<proteinExistence type="predicted"/>
<sequence length="885" mass="95884">MELKSVVALDGNGNALPGAKTYVYLQGTNTLASIFGPTFQPLSNPMTTDANAVATFTAADGAYDIQFETNNLKGPKFSIQLVTQSELARASIINGVSRFSELRAKKPDYEGQRVYLRSHTPSTLAVFVQQGGGWFTGRMVAQTDDGGYIASSGDNWHWKRDIDIEELDVTHFGAVSDAITDASGACEKMFDFLNGSYANSVNPRASTSPIKFPAGTFLVAPLDLSAKGVVTSAAALKLARQRVAWRLNGLKGTGIAAAGGNAATPDKVDLDYVKANKPELYMDWSVQENHNGRNPVGFFGLVGPSVDYGKAAQTTIISTKENDTYVFDVKAGLVVIHGIRFNGQNPDRRNWTTGYGPAPGAAPDNTQGFFHNWKSEAQYVNVTCCHADSVGGFMFDIMDSLDCEFSQIYSSLCWGDIIRAGWSNAVNGNWDHGTALKLADCNFQWHQGITPLRLVKIGQCQISNVWIEHSLCPADLHDCQATVDTLCVESSAYSVQAYGSRIVMTQFSNPTGVQFDVTTKPYLDNGSNNPDWHSYYEQPDKSQFAAWNKYYPVPQGSKIEIKNSAYENGFVRIENFGMEIDGSVKPGWIAGHSIRNPTDAEAWVLVGLLEMQQNEVNYTFTQIAADLAAWIQARNDAVAADPSGATKPYTDAEIATKKGQLRTAFEKDKNLMSQFQIEILGSRFIDSGTTDSQSIKLPKQLSGVNEDKSALANGNPGKTLINIMHLKTANSTSTNSSGQTSVWHENDSCVLEVVTTSWHSVPQIWVRLAPRTFAASVFIHGNGVSRFQAGSCSRFVFNGFRQAMKPGAAGSITVDGGVQPVVNKWAIHTDKAGLGLNHDGSITLKTIAPPRLPAAITLADVGAWTTVVGPDGVQYAMPLFKIPTA</sequence>